<sequence length="228" mass="25195">MAPALCQMAVFEGDLELEAKFGAVAALGKLASLLVFVQVLFAREYLRDVKIGPKQIERLVTEATRGRVQGHRAELFAVRVAKASAALDGRDAVSPDDIQKAIQLVILPRAIVTPPQEEEQNEDEQPPPPPPPPPPQDQQEDQEEDEQDQEEEEPPEDDEPQADEIPEEFVIEADGTVVDPNLMLFAQLQQKALGKTGKSKNLIYSEDRGRYIKPMFPKGESLPPPVST</sequence>
<evidence type="ECO:0000313" key="6">
    <source>
        <dbReference type="Proteomes" id="UP001485043"/>
    </source>
</evidence>
<dbReference type="PANTHER" id="PTHR43473:SF2">
    <property type="entry name" value="MAGNESIUM-CHELATASE SUBUNIT CHLD, CHLOROPLASTIC"/>
    <property type="match status" value="1"/>
</dbReference>
<accession>A0AAW1SXE7</accession>
<dbReference type="Gene3D" id="1.10.8.80">
    <property type="entry name" value="Magnesium chelatase subunit I, C-Terminal domain"/>
    <property type="match status" value="1"/>
</dbReference>
<dbReference type="Pfam" id="PF17863">
    <property type="entry name" value="AAA_lid_2"/>
    <property type="match status" value="1"/>
</dbReference>
<dbReference type="EC" id="6.6.1.1" evidence="1"/>
<keyword evidence="6" id="KW-1185">Reference proteome</keyword>
<dbReference type="InterPro" id="IPR041628">
    <property type="entry name" value="ChlI/MoxR_AAA_lid"/>
</dbReference>
<dbReference type="EMBL" id="JALJOV010000818">
    <property type="protein sequence ID" value="KAK9861077.1"/>
    <property type="molecule type" value="Genomic_DNA"/>
</dbReference>
<feature type="compositionally biased region" description="Pro residues" evidence="3">
    <location>
        <begin position="126"/>
        <end position="136"/>
    </location>
</feature>
<comment type="pathway">
    <text evidence="2">Porphyrin-containing compound metabolism.</text>
</comment>
<proteinExistence type="predicted"/>
<gene>
    <name evidence="5" type="ORF">WJX84_011246</name>
</gene>
<evidence type="ECO:0000256" key="3">
    <source>
        <dbReference type="SAM" id="MobiDB-lite"/>
    </source>
</evidence>
<dbReference type="GO" id="GO:0016851">
    <property type="term" value="F:magnesium chelatase activity"/>
    <property type="evidence" value="ECO:0007669"/>
    <property type="project" value="UniProtKB-EC"/>
</dbReference>
<name>A0AAW1SXE7_9CHLO</name>
<dbReference type="SUPFAM" id="SSF52540">
    <property type="entry name" value="P-loop containing nucleoside triphosphate hydrolases"/>
    <property type="match status" value="1"/>
</dbReference>
<organism evidence="5 6">
    <name type="scientific">Apatococcus fuscideae</name>
    <dbReference type="NCBI Taxonomy" id="2026836"/>
    <lineage>
        <taxon>Eukaryota</taxon>
        <taxon>Viridiplantae</taxon>
        <taxon>Chlorophyta</taxon>
        <taxon>core chlorophytes</taxon>
        <taxon>Trebouxiophyceae</taxon>
        <taxon>Chlorellales</taxon>
        <taxon>Chlorellaceae</taxon>
        <taxon>Apatococcus</taxon>
    </lineage>
</organism>
<feature type="domain" description="ChlI/MoxR AAA lid" evidence="4">
    <location>
        <begin position="58"/>
        <end position="127"/>
    </location>
</feature>
<dbReference type="PANTHER" id="PTHR43473">
    <property type="entry name" value="MAGNESIUM-CHELATASE SUBUNIT CHLD, CHLOROPLASTIC"/>
    <property type="match status" value="1"/>
</dbReference>
<evidence type="ECO:0000256" key="2">
    <source>
        <dbReference type="ARBA" id="ARBA00023444"/>
    </source>
</evidence>
<evidence type="ECO:0000259" key="4">
    <source>
        <dbReference type="Pfam" id="PF17863"/>
    </source>
</evidence>
<dbReference type="InterPro" id="IPR027417">
    <property type="entry name" value="P-loop_NTPase"/>
</dbReference>
<feature type="compositionally biased region" description="Acidic residues" evidence="3">
    <location>
        <begin position="116"/>
        <end position="125"/>
    </location>
</feature>
<dbReference type="Proteomes" id="UP001485043">
    <property type="component" value="Unassembled WGS sequence"/>
</dbReference>
<dbReference type="AlphaFoldDB" id="A0AAW1SXE7"/>
<reference evidence="5 6" key="1">
    <citation type="journal article" date="2024" name="Nat. Commun.">
        <title>Phylogenomics reveals the evolutionary origins of lichenization in chlorophyte algae.</title>
        <authorList>
            <person name="Puginier C."/>
            <person name="Libourel C."/>
            <person name="Otte J."/>
            <person name="Skaloud P."/>
            <person name="Haon M."/>
            <person name="Grisel S."/>
            <person name="Petersen M."/>
            <person name="Berrin J.G."/>
            <person name="Delaux P.M."/>
            <person name="Dal Grande F."/>
            <person name="Keller J."/>
        </authorList>
    </citation>
    <scope>NUCLEOTIDE SEQUENCE [LARGE SCALE GENOMIC DNA]</scope>
    <source>
        <strain evidence="5 6">SAG 2523</strain>
    </source>
</reference>
<comment type="caution">
    <text evidence="5">The sequence shown here is derived from an EMBL/GenBank/DDBJ whole genome shotgun (WGS) entry which is preliminary data.</text>
</comment>
<protein>
    <recommendedName>
        <fullName evidence="1">magnesium chelatase</fullName>
        <ecNumber evidence="1">6.6.1.1</ecNumber>
    </recommendedName>
</protein>
<feature type="region of interest" description="Disordered" evidence="3">
    <location>
        <begin position="115"/>
        <end position="172"/>
    </location>
</feature>
<evidence type="ECO:0000313" key="5">
    <source>
        <dbReference type="EMBL" id="KAK9861077.1"/>
    </source>
</evidence>
<feature type="compositionally biased region" description="Acidic residues" evidence="3">
    <location>
        <begin position="138"/>
        <end position="171"/>
    </location>
</feature>
<evidence type="ECO:0000256" key="1">
    <source>
        <dbReference type="ARBA" id="ARBA00012825"/>
    </source>
</evidence>